<evidence type="ECO:0000256" key="8">
    <source>
        <dbReference type="ARBA" id="ARBA00023098"/>
    </source>
</evidence>
<feature type="transmembrane region" description="Helical" evidence="10">
    <location>
        <begin position="33"/>
        <end position="55"/>
    </location>
</feature>
<organism evidence="12 13">
    <name type="scientific">Streptosporangium amethystogenes subsp. fukuiense</name>
    <dbReference type="NCBI Taxonomy" id="698418"/>
    <lineage>
        <taxon>Bacteria</taxon>
        <taxon>Bacillati</taxon>
        <taxon>Actinomycetota</taxon>
        <taxon>Actinomycetes</taxon>
        <taxon>Streptosporangiales</taxon>
        <taxon>Streptosporangiaceae</taxon>
        <taxon>Streptosporangium</taxon>
    </lineage>
</organism>
<keyword evidence="6" id="KW-0560">Oxidoreductase</keyword>
<evidence type="ECO:0000259" key="11">
    <source>
        <dbReference type="Pfam" id="PF00487"/>
    </source>
</evidence>
<keyword evidence="5 10" id="KW-1133">Transmembrane helix</keyword>
<feature type="domain" description="Fatty acid desaturase" evidence="11">
    <location>
        <begin position="68"/>
        <end position="281"/>
    </location>
</feature>
<keyword evidence="13" id="KW-1185">Reference proteome</keyword>
<evidence type="ECO:0000256" key="9">
    <source>
        <dbReference type="ARBA" id="ARBA00023136"/>
    </source>
</evidence>
<comment type="subcellular location">
    <subcellularLocation>
        <location evidence="1">Membrane</location>
        <topology evidence="1">Multi-pass membrane protein</topology>
    </subcellularLocation>
</comment>
<keyword evidence="8" id="KW-0443">Lipid metabolism</keyword>
<accession>A0ABW2SVB2</accession>
<evidence type="ECO:0000256" key="1">
    <source>
        <dbReference type="ARBA" id="ARBA00004141"/>
    </source>
</evidence>
<dbReference type="PANTHER" id="PTHR11351">
    <property type="entry name" value="ACYL-COA DESATURASE"/>
    <property type="match status" value="1"/>
</dbReference>
<keyword evidence="7" id="KW-0408">Iron</keyword>
<dbReference type="Pfam" id="PF00487">
    <property type="entry name" value="FA_desaturase"/>
    <property type="match status" value="1"/>
</dbReference>
<keyword evidence="9 10" id="KW-0472">Membrane</keyword>
<evidence type="ECO:0000313" key="12">
    <source>
        <dbReference type="EMBL" id="MFC7600235.1"/>
    </source>
</evidence>
<feature type="transmembrane region" description="Helical" evidence="10">
    <location>
        <begin position="64"/>
        <end position="84"/>
    </location>
</feature>
<evidence type="ECO:0000313" key="13">
    <source>
        <dbReference type="Proteomes" id="UP001596514"/>
    </source>
</evidence>
<dbReference type="PRINTS" id="PR00075">
    <property type="entry name" value="FACDDSATRASE"/>
</dbReference>
<dbReference type="InterPro" id="IPR015876">
    <property type="entry name" value="Acyl-CoA_DS"/>
</dbReference>
<gene>
    <name evidence="12" type="ORF">ACFQVD_08995</name>
</gene>
<evidence type="ECO:0000256" key="2">
    <source>
        <dbReference type="ARBA" id="ARBA00008749"/>
    </source>
</evidence>
<evidence type="ECO:0000256" key="5">
    <source>
        <dbReference type="ARBA" id="ARBA00022989"/>
    </source>
</evidence>
<evidence type="ECO:0000256" key="4">
    <source>
        <dbReference type="ARBA" id="ARBA00022832"/>
    </source>
</evidence>
<evidence type="ECO:0000256" key="7">
    <source>
        <dbReference type="ARBA" id="ARBA00023004"/>
    </source>
</evidence>
<comment type="caution">
    <text evidence="12">The sequence shown here is derived from an EMBL/GenBank/DDBJ whole genome shotgun (WGS) entry which is preliminary data.</text>
</comment>
<dbReference type="RefSeq" id="WP_343971092.1">
    <property type="nucleotide sequence ID" value="NZ_BAAAGK010000088.1"/>
</dbReference>
<name>A0ABW2SVB2_9ACTN</name>
<dbReference type="InterPro" id="IPR005804">
    <property type="entry name" value="FA_desaturase_dom"/>
</dbReference>
<sequence>MHTQAPQAIGQQYDGRSPFPPAQQRLSVHAGQAALTATIVIAPFIALACGIWLAWGSGISLTDLLLATVFYIATGLGVTVGFHRLLAHGSFTARPWLRAVLAVAASMSFQGNLIGWLAAHRRHHTFSDRPGDPHSPYRYGAHPGGRLRGLAHAHLGWLFSSEPTSAARYAPDPLRNDPAMLRISRAYPALCAASLLLPFAAGWAISGTLYGGLTAFIWAGLVRIALLQHVTWSVNSLCHVIGERPYTTRRHDRSTDLWPLALLSFGESWHNGHHSQPDCARHGRAADQIDPSAALIRLFERLGWATNVHWQAPDFLQHHRAVAGKHTLHTSARRPGGAGDRA</sequence>
<dbReference type="Proteomes" id="UP001596514">
    <property type="component" value="Unassembled WGS sequence"/>
</dbReference>
<protein>
    <submittedName>
        <fullName evidence="12">Acyl-CoA desaturase</fullName>
    </submittedName>
</protein>
<dbReference type="PANTHER" id="PTHR11351:SF3">
    <property type="entry name" value="BLL4393 PROTEIN"/>
    <property type="match status" value="1"/>
</dbReference>
<evidence type="ECO:0000256" key="6">
    <source>
        <dbReference type="ARBA" id="ARBA00023002"/>
    </source>
</evidence>
<evidence type="ECO:0000256" key="10">
    <source>
        <dbReference type="SAM" id="Phobius"/>
    </source>
</evidence>
<evidence type="ECO:0000256" key="3">
    <source>
        <dbReference type="ARBA" id="ARBA00022692"/>
    </source>
</evidence>
<reference evidence="13" key="1">
    <citation type="journal article" date="2019" name="Int. J. Syst. Evol. Microbiol.">
        <title>The Global Catalogue of Microorganisms (GCM) 10K type strain sequencing project: providing services to taxonomists for standard genome sequencing and annotation.</title>
        <authorList>
            <consortium name="The Broad Institute Genomics Platform"/>
            <consortium name="The Broad Institute Genome Sequencing Center for Infectious Disease"/>
            <person name="Wu L."/>
            <person name="Ma J."/>
        </authorList>
    </citation>
    <scope>NUCLEOTIDE SEQUENCE [LARGE SCALE GENOMIC DNA]</scope>
    <source>
        <strain evidence="13">JCM 10083</strain>
    </source>
</reference>
<keyword evidence="4" id="KW-0276">Fatty acid metabolism</keyword>
<dbReference type="CDD" id="cd03505">
    <property type="entry name" value="Delta9-FADS-like"/>
    <property type="match status" value="1"/>
</dbReference>
<feature type="transmembrane region" description="Helical" evidence="10">
    <location>
        <begin position="209"/>
        <end position="226"/>
    </location>
</feature>
<comment type="similarity">
    <text evidence="2">Belongs to the fatty acid desaturase type 2 family.</text>
</comment>
<keyword evidence="3 10" id="KW-0812">Transmembrane</keyword>
<dbReference type="EMBL" id="JBHTEE010000001">
    <property type="protein sequence ID" value="MFC7600235.1"/>
    <property type="molecule type" value="Genomic_DNA"/>
</dbReference>
<feature type="transmembrane region" description="Helical" evidence="10">
    <location>
        <begin position="96"/>
        <end position="119"/>
    </location>
</feature>
<proteinExistence type="inferred from homology"/>